<evidence type="ECO:0000259" key="1">
    <source>
        <dbReference type="Pfam" id="PF01507"/>
    </source>
</evidence>
<dbReference type="PANTHER" id="PTHR43196">
    <property type="entry name" value="SULFATE ADENYLYLTRANSFERASE SUBUNIT 2"/>
    <property type="match status" value="1"/>
</dbReference>
<evidence type="ECO:0000313" key="2">
    <source>
        <dbReference type="EMBL" id="SDG56054.1"/>
    </source>
</evidence>
<gene>
    <name evidence="2" type="ORF">SAMN04488027_103151</name>
</gene>
<organism evidence="2 3">
    <name type="scientific">Psychroflexus sediminis</name>
    <dbReference type="NCBI Taxonomy" id="470826"/>
    <lineage>
        <taxon>Bacteria</taxon>
        <taxon>Pseudomonadati</taxon>
        <taxon>Bacteroidota</taxon>
        <taxon>Flavobacteriia</taxon>
        <taxon>Flavobacteriales</taxon>
        <taxon>Flavobacteriaceae</taxon>
        <taxon>Psychroflexus</taxon>
    </lineage>
</organism>
<dbReference type="InterPro" id="IPR014729">
    <property type="entry name" value="Rossmann-like_a/b/a_fold"/>
</dbReference>
<dbReference type="Proteomes" id="UP000199296">
    <property type="component" value="Unassembled WGS sequence"/>
</dbReference>
<dbReference type="InterPro" id="IPR050128">
    <property type="entry name" value="Sulfate_adenylyltrnsfr_sub2"/>
</dbReference>
<feature type="domain" description="Phosphoadenosine phosphosulphate reductase" evidence="1">
    <location>
        <begin position="8"/>
        <end position="127"/>
    </location>
</feature>
<dbReference type="PANTHER" id="PTHR43196:SF2">
    <property type="entry name" value="PHOSPHOADENOSINE PHOSPHOSULFATE REDUCTASE"/>
    <property type="match status" value="1"/>
</dbReference>
<dbReference type="GO" id="GO:0003824">
    <property type="term" value="F:catalytic activity"/>
    <property type="evidence" value="ECO:0007669"/>
    <property type="project" value="InterPro"/>
</dbReference>
<dbReference type="Gene3D" id="3.40.50.620">
    <property type="entry name" value="HUPs"/>
    <property type="match status" value="1"/>
</dbReference>
<dbReference type="STRING" id="470826.SAMN04488027_103151"/>
<reference evidence="2 3" key="1">
    <citation type="submission" date="2016-10" db="EMBL/GenBank/DDBJ databases">
        <authorList>
            <person name="de Groot N.N."/>
        </authorList>
    </citation>
    <scope>NUCLEOTIDE SEQUENCE [LARGE SCALE GENOMIC DNA]</scope>
    <source>
        <strain evidence="2 3">DSM 19803</strain>
    </source>
</reference>
<dbReference type="AlphaFoldDB" id="A0A1G7V8K7"/>
<dbReference type="InterPro" id="IPR002500">
    <property type="entry name" value="PAPS_reduct_dom"/>
</dbReference>
<protein>
    <submittedName>
        <fullName evidence="2">Phosphoadenosine phosphosulfate reductase family protein</fullName>
    </submittedName>
</protein>
<dbReference type="RefSeq" id="WP_093365818.1">
    <property type="nucleotide sequence ID" value="NZ_FNCW01000003.1"/>
</dbReference>
<name>A0A1G7V8K7_9FLAO</name>
<proteinExistence type="predicted"/>
<dbReference type="SUPFAM" id="SSF52402">
    <property type="entry name" value="Adenine nucleotide alpha hydrolases-like"/>
    <property type="match status" value="1"/>
</dbReference>
<keyword evidence="3" id="KW-1185">Reference proteome</keyword>
<accession>A0A1G7V8K7</accession>
<dbReference type="EMBL" id="FNCW01000003">
    <property type="protein sequence ID" value="SDG56054.1"/>
    <property type="molecule type" value="Genomic_DNA"/>
</dbReference>
<dbReference type="Pfam" id="PF01507">
    <property type="entry name" value="PAPS_reduct"/>
    <property type="match status" value="1"/>
</dbReference>
<sequence>MAKTRHLLGISGGKDSAALAIYLNDKYPQFDFEYYFCDTGKELDETYQLINNLESYLGKSIKKLENPDIDSTGDNPFDFYYKSFRGYLPSPQARWCTALMKLKPFENFVNGDDAVSYVGIRGDEEREGYISKEANIQSIFPFRKNIWSSDVMTKVFQPENFEMVIDYFQSYYSGNDLDKLVDIFNEPISFDKNHKNEAEKILKRKANSSLDLGIARFNRGVFDFLKTTKYPLAKEIDYVLLENEDVLVRDDIFRILRESGVGVPEYYEKVEFEVDGQKGEYARSRSGCYFCFFQQKIEWVWLYEQHPDLFKKAMAYESEDDLFTWIPNETLKELIQPERIKQIKLGHINRTNKTKTKSSPYLLDILEGTERDGCNTCFL</sequence>
<dbReference type="OrthoDB" id="9774475at2"/>
<evidence type="ECO:0000313" key="3">
    <source>
        <dbReference type="Proteomes" id="UP000199296"/>
    </source>
</evidence>